<dbReference type="AlphaFoldDB" id="A0A367PNQ3"/>
<dbReference type="RefSeq" id="WP_114131250.1">
    <property type="nucleotide sequence ID" value="NZ_CP068434.1"/>
</dbReference>
<dbReference type="EMBL" id="QDHA01000015">
    <property type="protein sequence ID" value="RCJ09164.1"/>
    <property type="molecule type" value="Genomic_DNA"/>
</dbReference>
<keyword evidence="1" id="KW-1133">Transmembrane helix</keyword>
<sequence>MESVGWSSIRRKVYLCLLAAAGINALAARRTRWLWRIAAGLPLAGALCVVIGLGAAGDSGGEMPMIFRQGLWVALAGAALVVAGWLTSMVRALIAGRLGQALACLQRI</sequence>
<evidence type="ECO:0000313" key="2">
    <source>
        <dbReference type="EMBL" id="RCJ09164.1"/>
    </source>
</evidence>
<proteinExistence type="predicted"/>
<feature type="transmembrane region" description="Helical" evidence="1">
    <location>
        <begin position="69"/>
        <end position="88"/>
    </location>
</feature>
<gene>
    <name evidence="2" type="ORF">DDK22_06525</name>
</gene>
<evidence type="ECO:0000313" key="3">
    <source>
        <dbReference type="Proteomes" id="UP000253501"/>
    </source>
</evidence>
<protein>
    <submittedName>
        <fullName evidence="2">Uncharacterized protein</fullName>
    </submittedName>
</protein>
<keyword evidence="1" id="KW-0812">Transmembrane</keyword>
<evidence type="ECO:0000256" key="1">
    <source>
        <dbReference type="SAM" id="Phobius"/>
    </source>
</evidence>
<keyword evidence="1" id="KW-0472">Membrane</keyword>
<feature type="transmembrane region" description="Helical" evidence="1">
    <location>
        <begin position="37"/>
        <end position="57"/>
    </location>
</feature>
<reference evidence="2 3" key="1">
    <citation type="submission" date="2018-04" db="EMBL/GenBank/DDBJ databases">
        <title>Cupriavidus necator CR12 genome sequencing and assembly.</title>
        <authorList>
            <person name="Ben Fekih I."/>
            <person name="Mazhar H.S."/>
            <person name="Bello S.K."/>
            <person name="Rensing C."/>
        </authorList>
    </citation>
    <scope>NUCLEOTIDE SEQUENCE [LARGE SCALE GENOMIC DNA]</scope>
    <source>
        <strain evidence="2 3">CR12</strain>
    </source>
</reference>
<dbReference type="Proteomes" id="UP000253501">
    <property type="component" value="Unassembled WGS sequence"/>
</dbReference>
<accession>A0A367PNQ3</accession>
<organism evidence="2 3">
    <name type="scientific">Cupriavidus necator</name>
    <name type="common">Alcaligenes eutrophus</name>
    <name type="synonym">Ralstonia eutropha</name>
    <dbReference type="NCBI Taxonomy" id="106590"/>
    <lineage>
        <taxon>Bacteria</taxon>
        <taxon>Pseudomonadati</taxon>
        <taxon>Pseudomonadota</taxon>
        <taxon>Betaproteobacteria</taxon>
        <taxon>Burkholderiales</taxon>
        <taxon>Burkholderiaceae</taxon>
        <taxon>Cupriavidus</taxon>
    </lineage>
</organism>
<name>A0A367PNQ3_CUPNE</name>
<comment type="caution">
    <text evidence="2">The sequence shown here is derived from an EMBL/GenBank/DDBJ whole genome shotgun (WGS) entry which is preliminary data.</text>
</comment>